<dbReference type="AlphaFoldDB" id="A0A1E5ILY4"/>
<comment type="caution">
    <text evidence="1">The sequence shown here is derived from an EMBL/GenBank/DDBJ whole genome shotgun (WGS) entry which is preliminary data.</text>
</comment>
<keyword evidence="2" id="KW-1185">Reference proteome</keyword>
<dbReference type="Gene3D" id="3.40.50.300">
    <property type="entry name" value="P-loop containing nucleotide triphosphate hydrolases"/>
    <property type="match status" value="1"/>
</dbReference>
<reference evidence="1 2" key="1">
    <citation type="submission" date="2015-11" db="EMBL/GenBank/DDBJ databases">
        <title>Evidence for parallel genomic evolution in an endosymbiosis of termite gut flagellates.</title>
        <authorList>
            <person name="Zheng H."/>
        </authorList>
    </citation>
    <scope>NUCLEOTIDE SEQUENCE [LARGE SCALE GENOMIC DNA]</scope>
    <source>
        <strain evidence="1 2">CET450</strain>
    </source>
</reference>
<evidence type="ECO:0008006" key="3">
    <source>
        <dbReference type="Google" id="ProtNLM"/>
    </source>
</evidence>
<name>A0A1E5ILY4_ENDTX</name>
<accession>A0A1E5ILY4</accession>
<sequence length="142" mass="16023">MGHVMLFDTAGIDDTSALGSRRIEKTHKAFDSSDIVILMCETGKFDNFEENIVRGAGKRKTPCVIAVSKADLKQPDGMFLEKLKKHTKYVMLFSGVSGNRDDFFNALKKNLLEALSDNYIGNFLTLRNIRLFQQFTLQINPT</sequence>
<dbReference type="EMBL" id="LNVX01000207">
    <property type="protein sequence ID" value="OEG71494.1"/>
    <property type="molecule type" value="Genomic_DNA"/>
</dbReference>
<dbReference type="SUPFAM" id="SSF52540">
    <property type="entry name" value="P-loop containing nucleoside triphosphate hydrolases"/>
    <property type="match status" value="1"/>
</dbReference>
<proteinExistence type="predicted"/>
<evidence type="ECO:0000313" key="2">
    <source>
        <dbReference type="Proteomes" id="UP000095237"/>
    </source>
</evidence>
<dbReference type="InterPro" id="IPR027417">
    <property type="entry name" value="P-loop_NTPase"/>
</dbReference>
<protein>
    <recommendedName>
        <fullName evidence="3">G domain-containing protein</fullName>
    </recommendedName>
</protein>
<evidence type="ECO:0000313" key="1">
    <source>
        <dbReference type="EMBL" id="OEG71494.1"/>
    </source>
</evidence>
<organism evidence="1 2">
    <name type="scientific">Endomicrobium trichonymphae</name>
    <dbReference type="NCBI Taxonomy" id="1408204"/>
    <lineage>
        <taxon>Bacteria</taxon>
        <taxon>Pseudomonadati</taxon>
        <taxon>Elusimicrobiota</taxon>
        <taxon>Endomicrobiia</taxon>
        <taxon>Endomicrobiales</taxon>
        <taxon>Endomicrobiaceae</taxon>
        <taxon>Candidatus Endomicrobiellum</taxon>
    </lineage>
</organism>
<gene>
    <name evidence="1" type="ORF">ATZ36_00010</name>
</gene>
<dbReference type="Proteomes" id="UP000095237">
    <property type="component" value="Unassembled WGS sequence"/>
</dbReference>